<keyword evidence="4" id="KW-1185">Reference proteome</keyword>
<dbReference type="EMBL" id="CP021081">
    <property type="protein sequence ID" value="ASN80877.1"/>
    <property type="molecule type" value="Genomic_DNA"/>
</dbReference>
<evidence type="ECO:0000256" key="1">
    <source>
        <dbReference type="SAM" id="MobiDB-lite"/>
    </source>
</evidence>
<feature type="compositionally biased region" description="Low complexity" evidence="1">
    <location>
        <begin position="40"/>
        <end position="57"/>
    </location>
</feature>
<sequence length="289" mass="28905">MTTPAPPHPTPRRRLNLPLIAWAALPLTVGMVLAQTGTAQDPATQAQAQRVQPAQPGATPPAQPGQAQPGTGTNYADVFLQKLAAQLGITLDKLKAAATAAGTATIDQGVRAGDFTADQAAFMKQNLTQNPLGLAGGRGFGGPGGRHGGLRAGGPAVTAAVARALGLTEQQLVTELQAGKTIAQLAQAKGVSTASLHAAAVAALKTALAAEVTAGRLTQVQADQMVQQAQADQMVQQAQADATFGLTPAGRGFGRGGRGGRGGFHDGQDGAQDSMPTEPAAVAPSASGI</sequence>
<evidence type="ECO:0000313" key="4">
    <source>
        <dbReference type="Proteomes" id="UP000259030"/>
    </source>
</evidence>
<reference evidence="3 4" key="1">
    <citation type="submission" date="2017-05" db="EMBL/GenBank/DDBJ databases">
        <title>The complete genome sequence of Deinococcus ficus isolated from the rhizosphere of the Ficus religiosa L. in Taiwan.</title>
        <authorList>
            <person name="Wu K.-M."/>
            <person name="Liao T.-L."/>
            <person name="Liu Y.-M."/>
            <person name="Young C.-C."/>
            <person name="Tsai S.-F."/>
        </authorList>
    </citation>
    <scope>NUCLEOTIDE SEQUENCE [LARGE SCALE GENOMIC DNA]</scope>
    <source>
        <strain evidence="3 4">CC-FR2-10</strain>
    </source>
</reference>
<dbReference type="KEGG" id="dfc:DFI_07590"/>
<feature type="chain" id="PRO_5011235267" description="LysM domain-containing protein" evidence="2">
    <location>
        <begin position="35"/>
        <end position="289"/>
    </location>
</feature>
<feature type="compositionally biased region" description="Low complexity" evidence="1">
    <location>
        <begin position="64"/>
        <end position="73"/>
    </location>
</feature>
<gene>
    <name evidence="3" type="ORF">DFI_07590</name>
</gene>
<feature type="region of interest" description="Disordered" evidence="1">
    <location>
        <begin position="40"/>
        <end position="73"/>
    </location>
</feature>
<organism evidence="3 4">
    <name type="scientific">Deinococcus ficus</name>
    <dbReference type="NCBI Taxonomy" id="317577"/>
    <lineage>
        <taxon>Bacteria</taxon>
        <taxon>Thermotogati</taxon>
        <taxon>Deinococcota</taxon>
        <taxon>Deinococci</taxon>
        <taxon>Deinococcales</taxon>
        <taxon>Deinococcaceae</taxon>
        <taxon>Deinococcus</taxon>
    </lineage>
</organism>
<keyword evidence="2" id="KW-0732">Signal</keyword>
<evidence type="ECO:0000256" key="2">
    <source>
        <dbReference type="SAM" id="SignalP"/>
    </source>
</evidence>
<feature type="compositionally biased region" description="Gly residues" evidence="1">
    <location>
        <begin position="251"/>
        <end position="262"/>
    </location>
</feature>
<evidence type="ECO:0008006" key="5">
    <source>
        <dbReference type="Google" id="ProtNLM"/>
    </source>
</evidence>
<name>A0A221SW53_9DEIO</name>
<dbReference type="STRING" id="317577.GCA_000419625_02400"/>
<dbReference type="Proteomes" id="UP000259030">
    <property type="component" value="Chromosome"/>
</dbReference>
<feature type="signal peptide" evidence="2">
    <location>
        <begin position="1"/>
        <end position="34"/>
    </location>
</feature>
<proteinExistence type="predicted"/>
<accession>A0A221SW53</accession>
<dbReference type="RefSeq" id="WP_051307388.1">
    <property type="nucleotide sequence ID" value="NZ_CP021081.1"/>
</dbReference>
<feature type="region of interest" description="Disordered" evidence="1">
    <location>
        <begin position="246"/>
        <end position="289"/>
    </location>
</feature>
<evidence type="ECO:0000313" key="3">
    <source>
        <dbReference type="EMBL" id="ASN80877.1"/>
    </source>
</evidence>
<dbReference type="AlphaFoldDB" id="A0A221SW53"/>
<protein>
    <recommendedName>
        <fullName evidence="5">LysM domain-containing protein</fullName>
    </recommendedName>
</protein>